<dbReference type="EMBL" id="ML996586">
    <property type="protein sequence ID" value="KAF2753129.1"/>
    <property type="molecule type" value="Genomic_DNA"/>
</dbReference>
<feature type="compositionally biased region" description="Gly residues" evidence="1">
    <location>
        <begin position="1"/>
        <end position="13"/>
    </location>
</feature>
<dbReference type="AlphaFoldDB" id="A0A6A6VTC4"/>
<feature type="transmembrane region" description="Helical" evidence="2">
    <location>
        <begin position="38"/>
        <end position="59"/>
    </location>
</feature>
<protein>
    <submittedName>
        <fullName evidence="3">Uncharacterized protein</fullName>
    </submittedName>
</protein>
<keyword evidence="4" id="KW-1185">Reference proteome</keyword>
<evidence type="ECO:0000256" key="1">
    <source>
        <dbReference type="SAM" id="MobiDB-lite"/>
    </source>
</evidence>
<evidence type="ECO:0000313" key="4">
    <source>
        <dbReference type="Proteomes" id="UP000799437"/>
    </source>
</evidence>
<dbReference type="RefSeq" id="XP_033595580.1">
    <property type="nucleotide sequence ID" value="XM_033744903.1"/>
</dbReference>
<accession>A0A6A6VTC4</accession>
<reference evidence="3" key="1">
    <citation type="journal article" date="2020" name="Stud. Mycol.">
        <title>101 Dothideomycetes genomes: a test case for predicting lifestyles and emergence of pathogens.</title>
        <authorList>
            <person name="Haridas S."/>
            <person name="Albert R."/>
            <person name="Binder M."/>
            <person name="Bloem J."/>
            <person name="Labutti K."/>
            <person name="Salamov A."/>
            <person name="Andreopoulos B."/>
            <person name="Baker S."/>
            <person name="Barry K."/>
            <person name="Bills G."/>
            <person name="Bluhm B."/>
            <person name="Cannon C."/>
            <person name="Castanera R."/>
            <person name="Culley D."/>
            <person name="Daum C."/>
            <person name="Ezra D."/>
            <person name="Gonzalez J."/>
            <person name="Henrissat B."/>
            <person name="Kuo A."/>
            <person name="Liang C."/>
            <person name="Lipzen A."/>
            <person name="Lutzoni F."/>
            <person name="Magnuson J."/>
            <person name="Mondo S."/>
            <person name="Nolan M."/>
            <person name="Ohm R."/>
            <person name="Pangilinan J."/>
            <person name="Park H.-J."/>
            <person name="Ramirez L."/>
            <person name="Alfaro M."/>
            <person name="Sun H."/>
            <person name="Tritt A."/>
            <person name="Yoshinaga Y."/>
            <person name="Zwiers L.-H."/>
            <person name="Turgeon B."/>
            <person name="Goodwin S."/>
            <person name="Spatafora J."/>
            <person name="Crous P."/>
            <person name="Grigoriev I."/>
        </authorList>
    </citation>
    <scope>NUCLEOTIDE SEQUENCE</scope>
    <source>
        <strain evidence="3">CBS 121739</strain>
    </source>
</reference>
<keyword evidence="2" id="KW-0812">Transmembrane</keyword>
<feature type="region of interest" description="Disordered" evidence="1">
    <location>
        <begin position="1"/>
        <end position="20"/>
    </location>
</feature>
<proteinExistence type="predicted"/>
<keyword evidence="2" id="KW-1133">Transmembrane helix</keyword>
<name>A0A6A6VTC4_9PEZI</name>
<evidence type="ECO:0000313" key="3">
    <source>
        <dbReference type="EMBL" id="KAF2753129.1"/>
    </source>
</evidence>
<organism evidence="3 4">
    <name type="scientific">Pseudovirgaria hyperparasitica</name>
    <dbReference type="NCBI Taxonomy" id="470096"/>
    <lineage>
        <taxon>Eukaryota</taxon>
        <taxon>Fungi</taxon>
        <taxon>Dikarya</taxon>
        <taxon>Ascomycota</taxon>
        <taxon>Pezizomycotina</taxon>
        <taxon>Dothideomycetes</taxon>
        <taxon>Dothideomycetes incertae sedis</taxon>
        <taxon>Acrospermales</taxon>
        <taxon>Acrospermaceae</taxon>
        <taxon>Pseudovirgaria</taxon>
    </lineage>
</organism>
<evidence type="ECO:0000256" key="2">
    <source>
        <dbReference type="SAM" id="Phobius"/>
    </source>
</evidence>
<dbReference type="GeneID" id="54485957"/>
<sequence length="84" mass="9007">MAPRRGGGGGGYSYGDSSSVSNRCAEAGAFADTLSRGFLAIMAVFAALQILVIIMYFVVRLRTKTTKNIARFYTFGFSIVLALL</sequence>
<dbReference type="Proteomes" id="UP000799437">
    <property type="component" value="Unassembled WGS sequence"/>
</dbReference>
<keyword evidence="2" id="KW-0472">Membrane</keyword>
<gene>
    <name evidence="3" type="ORF">EJ05DRAFT_480643</name>
</gene>